<organism evidence="2 3">
    <name type="scientific">Hypothenemus hampei</name>
    <name type="common">Coffee berry borer</name>
    <dbReference type="NCBI Taxonomy" id="57062"/>
    <lineage>
        <taxon>Eukaryota</taxon>
        <taxon>Metazoa</taxon>
        <taxon>Ecdysozoa</taxon>
        <taxon>Arthropoda</taxon>
        <taxon>Hexapoda</taxon>
        <taxon>Insecta</taxon>
        <taxon>Pterygota</taxon>
        <taxon>Neoptera</taxon>
        <taxon>Endopterygota</taxon>
        <taxon>Coleoptera</taxon>
        <taxon>Polyphaga</taxon>
        <taxon>Cucujiformia</taxon>
        <taxon>Curculionidae</taxon>
        <taxon>Scolytinae</taxon>
        <taxon>Hypothenemus</taxon>
    </lineage>
</organism>
<name>A0ABD1E5Q5_HYPHA</name>
<evidence type="ECO:0000313" key="3">
    <source>
        <dbReference type="Proteomes" id="UP001566132"/>
    </source>
</evidence>
<feature type="compositionally biased region" description="Polar residues" evidence="1">
    <location>
        <begin position="11"/>
        <end position="28"/>
    </location>
</feature>
<evidence type="ECO:0000313" key="2">
    <source>
        <dbReference type="EMBL" id="KAL1489049.1"/>
    </source>
</evidence>
<feature type="region of interest" description="Disordered" evidence="1">
    <location>
        <begin position="1"/>
        <end position="28"/>
    </location>
</feature>
<sequence>MTKIVVDDSSIDISGPSTPETSTDTGSESFTHIKSVTRKKKRTLIESTAEDAAYARALEQLQKPVDNHQVFGDYIASELREMTEMDLQQINEACQVKPQKPIQKLKELAINEPKKITCAKCVSGKFGSQILIELDDCVVFLPKRVATALTNQVDALKGRRIVFRGMKKINNHYEQTDFEFLEPL</sequence>
<keyword evidence="3" id="KW-1185">Reference proteome</keyword>
<comment type="caution">
    <text evidence="2">The sequence shown here is derived from an EMBL/GenBank/DDBJ whole genome shotgun (WGS) entry which is preliminary data.</text>
</comment>
<proteinExistence type="predicted"/>
<dbReference type="EMBL" id="JBDJPC010000012">
    <property type="protein sequence ID" value="KAL1489049.1"/>
    <property type="molecule type" value="Genomic_DNA"/>
</dbReference>
<gene>
    <name evidence="2" type="ORF">ABEB36_013994</name>
</gene>
<reference evidence="2 3" key="1">
    <citation type="submission" date="2024-05" db="EMBL/GenBank/DDBJ databases">
        <title>Genetic variation in Jamaican populations of the coffee berry borer (Hypothenemus hampei).</title>
        <authorList>
            <person name="Errbii M."/>
            <person name="Myrie A."/>
        </authorList>
    </citation>
    <scope>NUCLEOTIDE SEQUENCE [LARGE SCALE GENOMIC DNA]</scope>
    <source>
        <strain evidence="2">JA-Hopewell-2020-01-JO</strain>
        <tissue evidence="2">Whole body</tissue>
    </source>
</reference>
<dbReference type="Proteomes" id="UP001566132">
    <property type="component" value="Unassembled WGS sequence"/>
</dbReference>
<dbReference type="AlphaFoldDB" id="A0ABD1E5Q5"/>
<protein>
    <submittedName>
        <fullName evidence="2">Uncharacterized protein</fullName>
    </submittedName>
</protein>
<accession>A0ABD1E5Q5</accession>
<evidence type="ECO:0000256" key="1">
    <source>
        <dbReference type="SAM" id="MobiDB-lite"/>
    </source>
</evidence>